<evidence type="ECO:0000313" key="2">
    <source>
        <dbReference type="EMBL" id="KAG5460326.1"/>
    </source>
</evidence>
<keyword evidence="3" id="KW-1185">Reference proteome</keyword>
<protein>
    <submittedName>
        <fullName evidence="2">Uncharacterized protein</fullName>
    </submittedName>
</protein>
<dbReference type="EMBL" id="JAEFCI010005385">
    <property type="protein sequence ID" value="KAG5460326.1"/>
    <property type="molecule type" value="Genomic_DNA"/>
</dbReference>
<dbReference type="Proteomes" id="UP000673691">
    <property type="component" value="Unassembled WGS sequence"/>
</dbReference>
<evidence type="ECO:0000256" key="1">
    <source>
        <dbReference type="SAM" id="MobiDB-lite"/>
    </source>
</evidence>
<feature type="region of interest" description="Disordered" evidence="1">
    <location>
        <begin position="79"/>
        <end position="103"/>
    </location>
</feature>
<reference evidence="2 3" key="1">
    <citation type="journal article" name="Sci. Rep.">
        <title>Genome-scale phylogenetic analyses confirm Olpidium as the closest living zoosporic fungus to the non-flagellated, terrestrial fungi.</title>
        <authorList>
            <person name="Chang Y."/>
            <person name="Rochon D."/>
            <person name="Sekimoto S."/>
            <person name="Wang Y."/>
            <person name="Chovatia M."/>
            <person name="Sandor L."/>
            <person name="Salamov A."/>
            <person name="Grigoriev I.V."/>
            <person name="Stajich J.E."/>
            <person name="Spatafora J.W."/>
        </authorList>
    </citation>
    <scope>NUCLEOTIDE SEQUENCE [LARGE SCALE GENOMIC DNA]</scope>
    <source>
        <strain evidence="2">S191</strain>
    </source>
</reference>
<evidence type="ECO:0000313" key="3">
    <source>
        <dbReference type="Proteomes" id="UP000673691"/>
    </source>
</evidence>
<proteinExistence type="predicted"/>
<name>A0A8H8DJA6_9FUNG</name>
<gene>
    <name evidence="2" type="ORF">BJ554DRAFT_7638</name>
</gene>
<comment type="caution">
    <text evidence="2">The sequence shown here is derived from an EMBL/GenBank/DDBJ whole genome shotgun (WGS) entry which is preliminary data.</text>
</comment>
<dbReference type="AlphaFoldDB" id="A0A8H8DJA6"/>
<accession>A0A8H8DJA6</accession>
<sequence>MKGCPVLVRTTCLTSSRASPKARTKPGPTCEVEGVAIAARTSFLVGCRPGVVRFNWGAPRTRFRGIGLFHTREAEVAGSHLRHRRNPTPSPSWISMGPGIMHS</sequence>
<organism evidence="2 3">
    <name type="scientific">Olpidium bornovanus</name>
    <dbReference type="NCBI Taxonomy" id="278681"/>
    <lineage>
        <taxon>Eukaryota</taxon>
        <taxon>Fungi</taxon>
        <taxon>Fungi incertae sedis</taxon>
        <taxon>Olpidiomycota</taxon>
        <taxon>Olpidiomycotina</taxon>
        <taxon>Olpidiomycetes</taxon>
        <taxon>Olpidiales</taxon>
        <taxon>Olpidiaceae</taxon>
        <taxon>Olpidium</taxon>
    </lineage>
</organism>